<dbReference type="RefSeq" id="YP_009092506.1">
    <property type="nucleotide sequence ID" value="NC_025294.1"/>
</dbReference>
<dbReference type="GeneID" id="20833007"/>
<sequence>MAYIKGIYFEKKKTLTKNFKFIKGINNYKTVYILSKLYLHPRLKFDKVESYQINSVKRLLNNKKKFLLQSDLKNYVTKQILNKINLNTYAGNRHKLGLPVHNQRTHSNAQTRKRIKYGTN</sequence>
<evidence type="ECO:0000256" key="1">
    <source>
        <dbReference type="ARBA" id="ARBA00008080"/>
    </source>
</evidence>
<reference evidence="5" key="1">
    <citation type="journal article" date="2014" name="Genome Biol. Evol.">
        <title>The mitochondrial genomes of the glaucophytes Gloeochaete wittrockiana and Cyanoptyche gloeocystis: multilocus phylogenetics suggests a monophyletic archaeplastida.</title>
        <authorList>
            <person name="Jackson C."/>
            <person name="Reyes-Prieto A."/>
        </authorList>
    </citation>
    <scope>NUCLEOTIDE SEQUENCE</scope>
    <source>
        <strain evidence="5">SAG 4.97</strain>
    </source>
</reference>
<name>A0A096Y6Y6_9EUKA</name>
<dbReference type="GO" id="GO:1990904">
    <property type="term" value="C:ribonucleoprotein complex"/>
    <property type="evidence" value="ECO:0007669"/>
    <property type="project" value="UniProtKB-KW"/>
</dbReference>
<reference evidence="5" key="2">
    <citation type="submission" date="2014-05" db="EMBL/GenBank/DDBJ databases">
        <authorList>
            <person name="Jackson C.J."/>
            <person name="Reyes-Prieto A."/>
        </authorList>
    </citation>
    <scope>NUCLEOTIDE SEQUENCE</scope>
    <source>
        <strain evidence="5">SAG 4.97</strain>
    </source>
</reference>
<keyword evidence="5" id="KW-0496">Mitochondrion</keyword>
<evidence type="ECO:0000256" key="3">
    <source>
        <dbReference type="ARBA" id="ARBA00023274"/>
    </source>
</evidence>
<dbReference type="PIRSF" id="PIRSF002134">
    <property type="entry name" value="Ribosomal_S13"/>
    <property type="match status" value="1"/>
</dbReference>
<dbReference type="EMBL" id="KJ867411">
    <property type="protein sequence ID" value="AIM52092.1"/>
    <property type="molecule type" value="Genomic_DNA"/>
</dbReference>
<keyword evidence="2 4" id="KW-0689">Ribosomal protein</keyword>
<dbReference type="InterPro" id="IPR010979">
    <property type="entry name" value="Ribosomal_uS13-like_H2TH"/>
</dbReference>
<dbReference type="PROSITE" id="PS50159">
    <property type="entry name" value="RIBOSOMAL_S13_2"/>
    <property type="match status" value="1"/>
</dbReference>
<dbReference type="GO" id="GO:0003735">
    <property type="term" value="F:structural constituent of ribosome"/>
    <property type="evidence" value="ECO:0007669"/>
    <property type="project" value="InterPro"/>
</dbReference>
<keyword evidence="3 4" id="KW-0687">Ribonucleoprotein</keyword>
<dbReference type="GO" id="GO:0006412">
    <property type="term" value="P:translation"/>
    <property type="evidence" value="ECO:0007669"/>
    <property type="project" value="InterPro"/>
</dbReference>
<proteinExistence type="inferred from homology"/>
<dbReference type="GO" id="GO:0003723">
    <property type="term" value="F:RNA binding"/>
    <property type="evidence" value="ECO:0007669"/>
    <property type="project" value="InterPro"/>
</dbReference>
<evidence type="ECO:0000256" key="2">
    <source>
        <dbReference type="ARBA" id="ARBA00022980"/>
    </source>
</evidence>
<dbReference type="GO" id="GO:0005840">
    <property type="term" value="C:ribosome"/>
    <property type="evidence" value="ECO:0007669"/>
    <property type="project" value="UniProtKB-KW"/>
</dbReference>
<dbReference type="InterPro" id="IPR001892">
    <property type="entry name" value="Ribosomal_uS13"/>
</dbReference>
<evidence type="ECO:0000256" key="4">
    <source>
        <dbReference type="RuleBase" id="RU003830"/>
    </source>
</evidence>
<accession>A0A096Y6Y6</accession>
<dbReference type="Pfam" id="PF00416">
    <property type="entry name" value="Ribosomal_S13"/>
    <property type="match status" value="1"/>
</dbReference>
<organism evidence="5">
    <name type="scientific">Cyanoptyche gloeocystis</name>
    <dbReference type="NCBI Taxonomy" id="77922"/>
    <lineage>
        <taxon>Eukaryota</taxon>
        <taxon>Glaucocystophyceae</taxon>
        <taxon>Glaucocystophyceae incertae sedis</taxon>
        <taxon>Cyanoptyche</taxon>
    </lineage>
</organism>
<dbReference type="SUPFAM" id="SSF46946">
    <property type="entry name" value="S13-like H2TH domain"/>
    <property type="match status" value="1"/>
</dbReference>
<comment type="similarity">
    <text evidence="1 4">Belongs to the universal ribosomal protein uS13 family.</text>
</comment>
<dbReference type="Gene3D" id="1.10.8.50">
    <property type="match status" value="1"/>
</dbReference>
<evidence type="ECO:0000313" key="5">
    <source>
        <dbReference type="EMBL" id="AIM52092.1"/>
    </source>
</evidence>
<dbReference type="InterPro" id="IPR027437">
    <property type="entry name" value="Rbsml_uS13_C"/>
</dbReference>
<dbReference type="Gene3D" id="4.10.910.10">
    <property type="entry name" value="30s ribosomal protein s13, domain 2"/>
    <property type="match status" value="1"/>
</dbReference>
<gene>
    <name evidence="5" type="primary">rps13</name>
</gene>
<geneLocation type="mitochondrion" evidence="5"/>
<protein>
    <submittedName>
        <fullName evidence="5">Ribosomal protein S13</fullName>
    </submittedName>
</protein>
<dbReference type="AlphaFoldDB" id="A0A096Y6Y6"/>